<evidence type="ECO:0000313" key="10">
    <source>
        <dbReference type="Proteomes" id="UP000252189"/>
    </source>
</evidence>
<gene>
    <name evidence="9" type="ORF">DU504_00310</name>
</gene>
<dbReference type="AlphaFoldDB" id="A0A368N8L8"/>
<evidence type="ECO:0000256" key="4">
    <source>
        <dbReference type="ARBA" id="ARBA00022692"/>
    </source>
</evidence>
<evidence type="ECO:0000256" key="3">
    <source>
        <dbReference type="ARBA" id="ARBA00022475"/>
    </source>
</evidence>
<dbReference type="Proteomes" id="UP000252189">
    <property type="component" value="Unassembled WGS sequence"/>
</dbReference>
<feature type="transmembrane region" description="Helical" evidence="7">
    <location>
        <begin position="32"/>
        <end position="53"/>
    </location>
</feature>
<evidence type="ECO:0000256" key="6">
    <source>
        <dbReference type="ARBA" id="ARBA00023136"/>
    </source>
</evidence>
<feature type="transmembrane region" description="Helical" evidence="7">
    <location>
        <begin position="97"/>
        <end position="116"/>
    </location>
</feature>
<dbReference type="GO" id="GO:0005886">
    <property type="term" value="C:plasma membrane"/>
    <property type="evidence" value="ECO:0007669"/>
    <property type="project" value="UniProtKB-SubCell"/>
</dbReference>
<dbReference type="InterPro" id="IPR050901">
    <property type="entry name" value="BP-dep_ABC_trans_perm"/>
</dbReference>
<comment type="similarity">
    <text evidence="7">Belongs to the binding-protein-dependent transport system permease family.</text>
</comment>
<dbReference type="PANTHER" id="PTHR32243:SF18">
    <property type="entry name" value="INNER MEMBRANE ABC TRANSPORTER PERMEASE PROTEIN YCJP"/>
    <property type="match status" value="1"/>
</dbReference>
<evidence type="ECO:0000256" key="7">
    <source>
        <dbReference type="RuleBase" id="RU363032"/>
    </source>
</evidence>
<accession>A0A368N8L8</accession>
<reference evidence="9 10" key="1">
    <citation type="submission" date="2018-07" db="EMBL/GenBank/DDBJ databases">
        <title>Genome sequences of Haloplanus salinus JCM 18368T.</title>
        <authorList>
            <person name="Kim Y.B."/>
            <person name="Roh S.W."/>
        </authorList>
    </citation>
    <scope>NUCLEOTIDE SEQUENCE [LARGE SCALE GENOMIC DNA]</scope>
    <source>
        <strain evidence="9 10">JCM 18368</strain>
    </source>
</reference>
<feature type="transmembrane region" description="Helical" evidence="7">
    <location>
        <begin position="205"/>
        <end position="229"/>
    </location>
</feature>
<organism evidence="9 10">
    <name type="scientific">Haloplanus salinus</name>
    <dbReference type="NCBI Taxonomy" id="1126245"/>
    <lineage>
        <taxon>Archaea</taxon>
        <taxon>Methanobacteriati</taxon>
        <taxon>Methanobacteriota</taxon>
        <taxon>Stenosarchaea group</taxon>
        <taxon>Halobacteria</taxon>
        <taxon>Halobacteriales</taxon>
        <taxon>Haloferacaceae</taxon>
        <taxon>Haloplanus</taxon>
    </lineage>
</organism>
<dbReference type="GO" id="GO:0055085">
    <property type="term" value="P:transmembrane transport"/>
    <property type="evidence" value="ECO:0007669"/>
    <property type="project" value="InterPro"/>
</dbReference>
<feature type="transmembrane region" description="Helical" evidence="7">
    <location>
        <begin position="162"/>
        <end position="184"/>
    </location>
</feature>
<comment type="caution">
    <text evidence="9">The sequence shown here is derived from an EMBL/GenBank/DDBJ whole genome shotgun (WGS) entry which is preliminary data.</text>
</comment>
<evidence type="ECO:0000259" key="8">
    <source>
        <dbReference type="PROSITE" id="PS50928"/>
    </source>
</evidence>
<dbReference type="PROSITE" id="PS50928">
    <property type="entry name" value="ABC_TM1"/>
    <property type="match status" value="1"/>
</dbReference>
<feature type="domain" description="ABC transmembrane type-1" evidence="8">
    <location>
        <begin position="93"/>
        <end position="284"/>
    </location>
</feature>
<dbReference type="RefSeq" id="WP_114447438.1">
    <property type="nucleotide sequence ID" value="NZ_QPHM01000001.1"/>
</dbReference>
<evidence type="ECO:0000313" key="9">
    <source>
        <dbReference type="EMBL" id="RCU45884.1"/>
    </source>
</evidence>
<evidence type="ECO:0000256" key="1">
    <source>
        <dbReference type="ARBA" id="ARBA00004651"/>
    </source>
</evidence>
<protein>
    <submittedName>
        <fullName evidence="9">Carbohydrate ABC transporter permease</fullName>
    </submittedName>
</protein>
<dbReference type="SUPFAM" id="SSF161098">
    <property type="entry name" value="MetI-like"/>
    <property type="match status" value="1"/>
</dbReference>
<proteinExistence type="inferred from homology"/>
<keyword evidence="3" id="KW-1003">Cell membrane</keyword>
<dbReference type="InterPro" id="IPR035906">
    <property type="entry name" value="MetI-like_sf"/>
</dbReference>
<dbReference type="OrthoDB" id="11163at2157"/>
<dbReference type="CDD" id="cd06261">
    <property type="entry name" value="TM_PBP2"/>
    <property type="match status" value="1"/>
</dbReference>
<keyword evidence="5 7" id="KW-1133">Transmembrane helix</keyword>
<name>A0A368N8L8_9EURY</name>
<keyword evidence="6 7" id="KW-0472">Membrane</keyword>
<dbReference type="Pfam" id="PF00528">
    <property type="entry name" value="BPD_transp_1"/>
    <property type="match status" value="1"/>
</dbReference>
<dbReference type="PANTHER" id="PTHR32243">
    <property type="entry name" value="MALTOSE TRANSPORT SYSTEM PERMEASE-RELATED"/>
    <property type="match status" value="1"/>
</dbReference>
<evidence type="ECO:0000256" key="2">
    <source>
        <dbReference type="ARBA" id="ARBA00022448"/>
    </source>
</evidence>
<evidence type="ECO:0000256" key="5">
    <source>
        <dbReference type="ARBA" id="ARBA00022989"/>
    </source>
</evidence>
<keyword evidence="10" id="KW-1185">Reference proteome</keyword>
<dbReference type="Gene3D" id="1.10.3720.10">
    <property type="entry name" value="MetI-like"/>
    <property type="match status" value="1"/>
</dbReference>
<dbReference type="EMBL" id="QPHM01000001">
    <property type="protein sequence ID" value="RCU45884.1"/>
    <property type="molecule type" value="Genomic_DNA"/>
</dbReference>
<feature type="transmembrane region" description="Helical" evidence="7">
    <location>
        <begin position="128"/>
        <end position="150"/>
    </location>
</feature>
<feature type="transmembrane region" description="Helical" evidence="7">
    <location>
        <begin position="263"/>
        <end position="284"/>
    </location>
</feature>
<sequence>MKRSITNISNDLEQRLRDTVPRRLYVLSGRGVMWGLIAAVLVYSLFPLIWMAITSLQPEVHLFTRPPEIVPGEWSLQHYFALWDSNREFFFYYRNSIIVSVLATVTTIVLGTLAAYSISRFEYRGKEFLDNSILLVYMFPAIVLVVPLGILMNDYGLTNTWYGLALVYLTFALPFSIWVLREFFNGIPYSLEEAAMIDGASRMQAFVYVVLPNALPGIIATAIFTWSLAWNDFLYASVIMSENNMQTLPVGLNQMLNSANPPWGQFMAANTLVTIPVLLLYIVVQDYLVEGFGAGGVKG</sequence>
<keyword evidence="2 7" id="KW-0813">Transport</keyword>
<comment type="subcellular location">
    <subcellularLocation>
        <location evidence="1 7">Cell membrane</location>
        <topology evidence="1 7">Multi-pass membrane protein</topology>
    </subcellularLocation>
</comment>
<keyword evidence="4 7" id="KW-0812">Transmembrane</keyword>
<dbReference type="InterPro" id="IPR000515">
    <property type="entry name" value="MetI-like"/>
</dbReference>